<dbReference type="InterPro" id="IPR013783">
    <property type="entry name" value="Ig-like_fold"/>
</dbReference>
<keyword evidence="7" id="KW-1185">Reference proteome</keyword>
<evidence type="ECO:0000256" key="1">
    <source>
        <dbReference type="ARBA" id="ARBA00004496"/>
    </source>
</evidence>
<dbReference type="PROSITE" id="PS50835">
    <property type="entry name" value="IG_LIKE"/>
    <property type="match status" value="1"/>
</dbReference>
<keyword evidence="3" id="KW-0597">Phosphoprotein</keyword>
<dbReference type="SMART" id="SM00409">
    <property type="entry name" value="IG"/>
    <property type="match status" value="1"/>
</dbReference>
<evidence type="ECO:0000256" key="4">
    <source>
        <dbReference type="ARBA" id="ARBA00023157"/>
    </source>
</evidence>
<feature type="domain" description="Ig-like" evidence="5">
    <location>
        <begin position="29"/>
        <end position="113"/>
    </location>
</feature>
<evidence type="ECO:0000259" key="5">
    <source>
        <dbReference type="PROSITE" id="PS50835"/>
    </source>
</evidence>
<keyword evidence="2" id="KW-0963">Cytoplasm</keyword>
<dbReference type="GO" id="GO:0005737">
    <property type="term" value="C:cytoplasm"/>
    <property type="evidence" value="ECO:0007669"/>
    <property type="project" value="UniProtKB-SubCell"/>
</dbReference>
<name>A0A4W6FHL7_LATCA</name>
<proteinExistence type="predicted"/>
<dbReference type="InterPro" id="IPR003598">
    <property type="entry name" value="Ig_sub2"/>
</dbReference>
<evidence type="ECO:0000313" key="7">
    <source>
        <dbReference type="Proteomes" id="UP000314980"/>
    </source>
</evidence>
<dbReference type="InterPro" id="IPR003599">
    <property type="entry name" value="Ig_sub"/>
</dbReference>
<dbReference type="InterPro" id="IPR013098">
    <property type="entry name" value="Ig_I-set"/>
</dbReference>
<dbReference type="SUPFAM" id="SSF48726">
    <property type="entry name" value="Immunoglobulin"/>
    <property type="match status" value="1"/>
</dbReference>
<dbReference type="PANTHER" id="PTHR35971:SF5">
    <property type="entry name" value="OBSCURIN LIKE CYTOSKELETAL ADAPTOR 1"/>
    <property type="match status" value="1"/>
</dbReference>
<reference evidence="6" key="3">
    <citation type="submission" date="2025-09" db="UniProtKB">
        <authorList>
            <consortium name="Ensembl"/>
        </authorList>
    </citation>
    <scope>IDENTIFICATION</scope>
</reference>
<dbReference type="Pfam" id="PF07679">
    <property type="entry name" value="I-set"/>
    <property type="match status" value="1"/>
</dbReference>
<dbReference type="FunFam" id="2.60.40.10:FF:000228">
    <property type="entry name" value="obscurin isoform X4"/>
    <property type="match status" value="1"/>
</dbReference>
<dbReference type="Gene3D" id="2.60.40.10">
    <property type="entry name" value="Immunoglobulins"/>
    <property type="match status" value="1"/>
</dbReference>
<protein>
    <recommendedName>
        <fullName evidence="5">Ig-like domain-containing protein</fullName>
    </recommendedName>
</protein>
<dbReference type="SMART" id="SM00408">
    <property type="entry name" value="IGc2"/>
    <property type="match status" value="1"/>
</dbReference>
<dbReference type="InParanoid" id="A0A4W6FHL7"/>
<dbReference type="PANTHER" id="PTHR35971">
    <property type="entry name" value="SI:DKEY-31G6.6"/>
    <property type="match status" value="1"/>
</dbReference>
<dbReference type="STRING" id="8187.ENSLCAP00010049960"/>
<accession>A0A4W6FHL7</accession>
<dbReference type="InterPro" id="IPR036179">
    <property type="entry name" value="Ig-like_dom_sf"/>
</dbReference>
<dbReference type="AlphaFoldDB" id="A0A4W6FHL7"/>
<dbReference type="GeneTree" id="ENSGT00940000154756"/>
<evidence type="ECO:0000256" key="3">
    <source>
        <dbReference type="ARBA" id="ARBA00022553"/>
    </source>
</evidence>
<reference evidence="7" key="1">
    <citation type="submission" date="2015-09" db="EMBL/GenBank/DDBJ databases">
        <authorList>
            <person name="Sai Rama Sridatta P."/>
        </authorList>
    </citation>
    <scope>NUCLEOTIDE SEQUENCE [LARGE SCALE GENOMIC DNA]</scope>
</reference>
<dbReference type="Ensembl" id="ENSLCAT00010051229.1">
    <property type="protein sequence ID" value="ENSLCAP00010049960.1"/>
    <property type="gene ID" value="ENSLCAG00010023277.1"/>
</dbReference>
<sequence>QIPPRAEKYSGAGGYTFYTVSSNVSSAIPVTFKQKLKNQEAVEEGSVTLRCELSKPGVPVEWRRDAQLLKEGEKYQMKQEGRMAEMLIRNLTLTDAGEYCCFVGTVVTSADIKVRGMCQYNRYGLKITGKDTVRSTLCISYEIRCSNDAGKYTCKTKDCQSTAELTVKGKIQRKYD</sequence>
<evidence type="ECO:0000256" key="2">
    <source>
        <dbReference type="ARBA" id="ARBA00022490"/>
    </source>
</evidence>
<keyword evidence="4" id="KW-1015">Disulfide bond</keyword>
<dbReference type="InterPro" id="IPR052385">
    <property type="entry name" value="Obscurin/Obscurin-like_Reg"/>
</dbReference>
<evidence type="ECO:0000313" key="6">
    <source>
        <dbReference type="Ensembl" id="ENSLCAP00010049960.1"/>
    </source>
</evidence>
<dbReference type="Proteomes" id="UP000314980">
    <property type="component" value="Unassembled WGS sequence"/>
</dbReference>
<dbReference type="InterPro" id="IPR007110">
    <property type="entry name" value="Ig-like_dom"/>
</dbReference>
<reference evidence="6" key="2">
    <citation type="submission" date="2025-08" db="UniProtKB">
        <authorList>
            <consortium name="Ensembl"/>
        </authorList>
    </citation>
    <scope>IDENTIFICATION</scope>
</reference>
<comment type="subcellular location">
    <subcellularLocation>
        <location evidence="1">Cytoplasm</location>
    </subcellularLocation>
</comment>
<organism evidence="6 7">
    <name type="scientific">Lates calcarifer</name>
    <name type="common">Barramundi</name>
    <name type="synonym">Holocentrus calcarifer</name>
    <dbReference type="NCBI Taxonomy" id="8187"/>
    <lineage>
        <taxon>Eukaryota</taxon>
        <taxon>Metazoa</taxon>
        <taxon>Chordata</taxon>
        <taxon>Craniata</taxon>
        <taxon>Vertebrata</taxon>
        <taxon>Euteleostomi</taxon>
        <taxon>Actinopterygii</taxon>
        <taxon>Neopterygii</taxon>
        <taxon>Teleostei</taxon>
        <taxon>Neoteleostei</taxon>
        <taxon>Acanthomorphata</taxon>
        <taxon>Carangaria</taxon>
        <taxon>Carangaria incertae sedis</taxon>
        <taxon>Centropomidae</taxon>
        <taxon>Lates</taxon>
    </lineage>
</organism>